<dbReference type="Gene3D" id="3.40.50.300">
    <property type="entry name" value="P-loop containing nucleotide triphosphate hydrolases"/>
    <property type="match status" value="1"/>
</dbReference>
<evidence type="ECO:0000313" key="2">
    <source>
        <dbReference type="Proteomes" id="UP001597327"/>
    </source>
</evidence>
<evidence type="ECO:0000313" key="1">
    <source>
        <dbReference type="EMBL" id="MFD1696829.1"/>
    </source>
</evidence>
<dbReference type="RefSeq" id="WP_149894323.1">
    <property type="nucleotide sequence ID" value="NZ_JBHUFA010000011.1"/>
</dbReference>
<gene>
    <name evidence="1" type="ORF">ACFSC7_15025</name>
</gene>
<sequence length="212" mass="22701">MLSKDLSTAFPLSSGRLHEVQGPAAPSLAAIAIARSGGKALWIQESWNRALIHPAGLALFLDPADQLLARTASQAESLAVGEEALRSGTVGFVVIELVQPIGLREGRRLQLAARTGFETGLRSGPSSGINPVQPTCICLIPEGAGSNVAETRWQAEPVFDPVNRDSTLMRWEIIKNKKGTFGTWHVQWIRETRCLHVVSPVGERPGVAGAPD</sequence>
<protein>
    <submittedName>
        <fullName evidence="1">ImuA family protein</fullName>
    </submittedName>
</protein>
<dbReference type="Proteomes" id="UP001597327">
    <property type="component" value="Unassembled WGS sequence"/>
</dbReference>
<reference evidence="2" key="1">
    <citation type="journal article" date="2019" name="Int. J. Syst. Evol. Microbiol.">
        <title>The Global Catalogue of Microorganisms (GCM) 10K type strain sequencing project: providing services to taxonomists for standard genome sequencing and annotation.</title>
        <authorList>
            <consortium name="The Broad Institute Genomics Platform"/>
            <consortium name="The Broad Institute Genome Sequencing Center for Infectious Disease"/>
            <person name="Wu L."/>
            <person name="Ma J."/>
        </authorList>
    </citation>
    <scope>NUCLEOTIDE SEQUENCE [LARGE SCALE GENOMIC DNA]</scope>
    <source>
        <strain evidence="2">JCM 3369</strain>
    </source>
</reference>
<comment type="caution">
    <text evidence="1">The sequence shown here is derived from an EMBL/GenBank/DDBJ whole genome shotgun (WGS) entry which is preliminary data.</text>
</comment>
<accession>A0ABW4K006</accession>
<dbReference type="SUPFAM" id="SSF52540">
    <property type="entry name" value="P-loop containing nucleoside triphosphate hydrolases"/>
    <property type="match status" value="1"/>
</dbReference>
<dbReference type="EMBL" id="JBHUFA010000011">
    <property type="protein sequence ID" value="MFD1696829.1"/>
    <property type="molecule type" value="Genomic_DNA"/>
</dbReference>
<name>A0ABW4K006_9HYPH</name>
<keyword evidence="2" id="KW-1185">Reference proteome</keyword>
<proteinExistence type="predicted"/>
<organism evidence="1 2">
    <name type="scientific">Roseibium aestuarii</name>
    <dbReference type="NCBI Taxonomy" id="2600299"/>
    <lineage>
        <taxon>Bacteria</taxon>
        <taxon>Pseudomonadati</taxon>
        <taxon>Pseudomonadota</taxon>
        <taxon>Alphaproteobacteria</taxon>
        <taxon>Hyphomicrobiales</taxon>
        <taxon>Stappiaceae</taxon>
        <taxon>Roseibium</taxon>
    </lineage>
</organism>
<dbReference type="InterPro" id="IPR027417">
    <property type="entry name" value="P-loop_NTPase"/>
</dbReference>